<dbReference type="Proteomes" id="UP001144396">
    <property type="component" value="Unassembled WGS sequence"/>
</dbReference>
<proteinExistence type="predicted"/>
<dbReference type="AlphaFoldDB" id="A0A9W6FPS7"/>
<organism evidence="2 3">
    <name type="scientific">Agromyces rhizosphaerae</name>
    <dbReference type="NCBI Taxonomy" id="88374"/>
    <lineage>
        <taxon>Bacteria</taxon>
        <taxon>Bacillati</taxon>
        <taxon>Actinomycetota</taxon>
        <taxon>Actinomycetes</taxon>
        <taxon>Micrococcales</taxon>
        <taxon>Microbacteriaceae</taxon>
        <taxon>Agromyces</taxon>
    </lineage>
</organism>
<accession>A0A9W6FPS7</accession>
<feature type="transmembrane region" description="Helical" evidence="1">
    <location>
        <begin position="358"/>
        <end position="377"/>
    </location>
</feature>
<gene>
    <name evidence="2" type="ORF">ARHIZOSPH14_01040</name>
</gene>
<keyword evidence="1" id="KW-0812">Transmembrane</keyword>
<keyword evidence="1" id="KW-1133">Transmembrane helix</keyword>
<dbReference type="EMBL" id="BSDP01000001">
    <property type="protein sequence ID" value="GLI25862.1"/>
    <property type="molecule type" value="Genomic_DNA"/>
</dbReference>
<dbReference type="RefSeq" id="WP_281881854.1">
    <property type="nucleotide sequence ID" value="NZ_BSDP01000001.1"/>
</dbReference>
<feature type="transmembrane region" description="Helical" evidence="1">
    <location>
        <begin position="76"/>
        <end position="95"/>
    </location>
</feature>
<feature type="transmembrane region" description="Helical" evidence="1">
    <location>
        <begin position="42"/>
        <end position="64"/>
    </location>
</feature>
<reference evidence="2" key="1">
    <citation type="submission" date="2022-12" db="EMBL/GenBank/DDBJ databases">
        <title>Reference genome sequencing for broad-spectrum identification of bacterial and archaeal isolates by mass spectrometry.</title>
        <authorList>
            <person name="Sekiguchi Y."/>
            <person name="Tourlousse D.M."/>
        </authorList>
    </citation>
    <scope>NUCLEOTIDE SEQUENCE</scope>
    <source>
        <strain evidence="2">14</strain>
    </source>
</reference>
<keyword evidence="3" id="KW-1185">Reference proteome</keyword>
<evidence type="ECO:0000313" key="3">
    <source>
        <dbReference type="Proteomes" id="UP001144396"/>
    </source>
</evidence>
<keyword evidence="1" id="KW-0472">Membrane</keyword>
<protein>
    <recommendedName>
        <fullName evidence="4">DUF3137 domain-containing protein</fullName>
    </recommendedName>
</protein>
<evidence type="ECO:0008006" key="4">
    <source>
        <dbReference type="Google" id="ProtNLM"/>
    </source>
</evidence>
<comment type="caution">
    <text evidence="2">The sequence shown here is derived from an EMBL/GenBank/DDBJ whole genome shotgun (WGS) entry which is preliminary data.</text>
</comment>
<evidence type="ECO:0000256" key="1">
    <source>
        <dbReference type="SAM" id="Phobius"/>
    </source>
</evidence>
<evidence type="ECO:0000313" key="2">
    <source>
        <dbReference type="EMBL" id="GLI25862.1"/>
    </source>
</evidence>
<name>A0A9W6FPS7_9MICO</name>
<sequence length="385" mass="43050">MREPDIRPLLEPVSAEAMQEAYAHAPESTLGETLRGPRARRIVPLAIIGLIAVLVLGGLVSQLVEGALGQRAQGVVVFLILAALITVGWLSWLQLQHARRERYARLASFARANGFDYEPTRPGRRHEGVVFHVGSSRRDEDVFHFLPDEPGQREVEVGTHVYEEKSSSRRDATEHRWGYLAVRLDRRLPHLLLDATRNDGAFGVSNLPIGFAKDQRLSLEGDFDRHFALYCPREYETDALYVFTPDVMGLLIDETGAYDVEVVDDWLYVYSVTPFALLEPETWRRLHRIRTVVGERLARRSTRYADDRATAPIETQVTDARGPALDPGEPPPAASALTSRLAHDRIAPGGARLRRRRVLTTSTVGVAAGAIGLYWLFGMFDRLVG</sequence>